<dbReference type="Gene3D" id="2.30.36.70">
    <property type="entry name" value="Actin, Chain A, domain 2"/>
    <property type="match status" value="1"/>
</dbReference>
<dbReference type="Ensembl" id="ENSMPUT00000007827.1">
    <property type="protein sequence ID" value="ENSMPUP00000007704.1"/>
    <property type="gene ID" value="ENSMPUG00000007760.1"/>
</dbReference>
<dbReference type="GO" id="GO:0005524">
    <property type="term" value="F:ATP binding"/>
    <property type="evidence" value="ECO:0007669"/>
    <property type="project" value="UniProtKB-KW"/>
</dbReference>
<dbReference type="GO" id="GO:0071944">
    <property type="term" value="C:cell periphery"/>
    <property type="evidence" value="ECO:0007669"/>
    <property type="project" value="Ensembl"/>
</dbReference>
<dbReference type="PROSITE" id="PS00406">
    <property type="entry name" value="ACTINS_1"/>
    <property type="match status" value="1"/>
</dbReference>
<dbReference type="EMBL" id="AEYP01010556">
    <property type="status" value="NOT_ANNOTATED_CDS"/>
    <property type="molecule type" value="Genomic_DNA"/>
</dbReference>
<dbReference type="InterPro" id="IPR004000">
    <property type="entry name" value="Actin"/>
</dbReference>
<dbReference type="FunFam" id="3.30.420.40:FF:000131">
    <property type="entry name" value="Actin, alpha skeletal muscle"/>
    <property type="match status" value="1"/>
</dbReference>
<dbReference type="EMBL" id="AEYP01010553">
    <property type="status" value="NOT_ANNOTATED_CDS"/>
    <property type="molecule type" value="Genomic_DNA"/>
</dbReference>
<dbReference type="OMA" id="PRFCKIT"/>
<dbReference type="PANTHER" id="PTHR11937">
    <property type="entry name" value="ACTIN"/>
    <property type="match status" value="1"/>
</dbReference>
<dbReference type="InParanoid" id="M3Y8P7"/>
<evidence type="ECO:0000313" key="8">
    <source>
        <dbReference type="Ensembl" id="ENSMPUP00000007704.1"/>
    </source>
</evidence>
<dbReference type="EMBL" id="AEYP01010557">
    <property type="status" value="NOT_ANNOTATED_CDS"/>
    <property type="molecule type" value="Genomic_DNA"/>
</dbReference>
<dbReference type="AlphaFoldDB" id="M3Y8P7"/>
<keyword evidence="6" id="KW-0206">Cytoskeleton</keyword>
<dbReference type="PRINTS" id="PR00190">
    <property type="entry name" value="ACTIN"/>
</dbReference>
<reference evidence="8" key="1">
    <citation type="submission" date="2024-06" db="UniProtKB">
        <authorList>
            <consortium name="Ensembl"/>
        </authorList>
    </citation>
    <scope>IDENTIFICATION</scope>
</reference>
<dbReference type="EMBL" id="AEYP01010558">
    <property type="status" value="NOT_ANNOTATED_CDS"/>
    <property type="molecule type" value="Genomic_DNA"/>
</dbReference>
<evidence type="ECO:0000256" key="3">
    <source>
        <dbReference type="ARBA" id="ARBA00022490"/>
    </source>
</evidence>
<evidence type="ECO:0000256" key="4">
    <source>
        <dbReference type="ARBA" id="ARBA00022741"/>
    </source>
</evidence>
<accession>M3Y8P7</accession>
<dbReference type="FunFam" id="3.30.420.40:FF:000058">
    <property type="entry name" value="Putative actin-related protein 5"/>
    <property type="match status" value="1"/>
</dbReference>
<dbReference type="SUPFAM" id="SSF53067">
    <property type="entry name" value="Actin-like ATPase domain"/>
    <property type="match status" value="2"/>
</dbReference>
<dbReference type="EMBL" id="AEYP01010555">
    <property type="status" value="NOT_ANNOTATED_CDS"/>
    <property type="molecule type" value="Genomic_DNA"/>
</dbReference>
<dbReference type="HOGENOM" id="CLU_027965_0_2_1"/>
<dbReference type="InterPro" id="IPR020902">
    <property type="entry name" value="Actin/actin-like_CS"/>
</dbReference>
<keyword evidence="5" id="KW-0067">ATP-binding</keyword>
<dbReference type="PROSITE" id="PS01132">
    <property type="entry name" value="ACTINS_ACT_LIKE"/>
    <property type="match status" value="1"/>
</dbReference>
<keyword evidence="4" id="KW-0547">Nucleotide-binding</keyword>
<protein>
    <submittedName>
        <fullName evidence="8">Actin gamma 2, smooth muscle</fullName>
    </submittedName>
</protein>
<evidence type="ECO:0000256" key="2">
    <source>
        <dbReference type="ARBA" id="ARBA00006752"/>
    </source>
</evidence>
<dbReference type="FunFam" id="3.30.420.40:FF:000148">
    <property type="entry name" value="Actin, alpha skeletal muscle"/>
    <property type="match status" value="1"/>
</dbReference>
<dbReference type="eggNOG" id="KOG0676">
    <property type="taxonomic scope" value="Eukaryota"/>
</dbReference>
<dbReference type="GO" id="GO:0005829">
    <property type="term" value="C:cytosol"/>
    <property type="evidence" value="ECO:0007669"/>
    <property type="project" value="UniProtKB-ARBA"/>
</dbReference>
<dbReference type="SMART" id="SM00268">
    <property type="entry name" value="ACTIN"/>
    <property type="match status" value="1"/>
</dbReference>
<comment type="similarity">
    <text evidence="2 7">Belongs to the actin family.</text>
</comment>
<dbReference type="InterPro" id="IPR004001">
    <property type="entry name" value="Actin_CS"/>
</dbReference>
<proteinExistence type="inferred from homology"/>
<dbReference type="EMBL" id="AEYP01010554">
    <property type="status" value="NOT_ANNOTATED_CDS"/>
    <property type="molecule type" value="Genomic_DNA"/>
</dbReference>
<evidence type="ECO:0000256" key="6">
    <source>
        <dbReference type="ARBA" id="ARBA00023212"/>
    </source>
</evidence>
<evidence type="ECO:0000256" key="1">
    <source>
        <dbReference type="ARBA" id="ARBA00004245"/>
    </source>
</evidence>
<dbReference type="FunFam" id="2.30.36.70:FF:000001">
    <property type="entry name" value="Actin, alpha skeletal muscle"/>
    <property type="match status" value="1"/>
</dbReference>
<evidence type="ECO:0000256" key="7">
    <source>
        <dbReference type="RuleBase" id="RU000487"/>
    </source>
</evidence>
<evidence type="ECO:0000256" key="5">
    <source>
        <dbReference type="ARBA" id="ARBA00022840"/>
    </source>
</evidence>
<comment type="subcellular location">
    <subcellularLocation>
        <location evidence="1">Cytoplasm</location>
        <location evidence="1">Cytoskeleton</location>
    </subcellularLocation>
</comment>
<dbReference type="InterPro" id="IPR043129">
    <property type="entry name" value="ATPase_NBD"/>
</dbReference>
<organism evidence="8">
    <name type="scientific">Mustela putorius furo</name>
    <name type="common">European domestic ferret</name>
    <name type="synonym">Mustela furo</name>
    <dbReference type="NCBI Taxonomy" id="9669"/>
    <lineage>
        <taxon>Eukaryota</taxon>
        <taxon>Metazoa</taxon>
        <taxon>Chordata</taxon>
        <taxon>Craniata</taxon>
        <taxon>Vertebrata</taxon>
        <taxon>Euteleostomi</taxon>
        <taxon>Mammalia</taxon>
        <taxon>Eutheria</taxon>
        <taxon>Laurasiatheria</taxon>
        <taxon>Carnivora</taxon>
        <taxon>Caniformia</taxon>
        <taxon>Musteloidea</taxon>
        <taxon>Mustelidae</taxon>
        <taxon>Mustelinae</taxon>
        <taxon>Mustela</taxon>
    </lineage>
</organism>
<keyword evidence="3" id="KW-0963">Cytoplasm</keyword>
<name>M3Y8P7_MUSPF</name>
<dbReference type="Gene3D" id="3.30.420.40">
    <property type="match status" value="4"/>
</dbReference>
<dbReference type="GO" id="GO:0005856">
    <property type="term" value="C:cytoskeleton"/>
    <property type="evidence" value="ECO:0007669"/>
    <property type="project" value="UniProtKB-SubCell"/>
</dbReference>
<dbReference type="Pfam" id="PF00022">
    <property type="entry name" value="Actin"/>
    <property type="match status" value="2"/>
</dbReference>
<sequence length="374" mass="41046">MCEEETTALVCDNGSGLCKAGFAGDDAPRAVFPSIVGRPRHQGVMVGMGQKDSYVGDEAQSKRGILTLKYPIEHGIITNWDDMEKIWHHSFYNELRVAPEEHPTLLTEAPLNPKANREKMTQECSMDPFSLPCIRTTVLSPLSIGIVLDSGDGVTHNVPIYEGYALPHAIMRLDLAGRDLTDYLMKILTERGYSFVTTEDSQLIWSRDGDKASLCALSQHSFLPQGPAISGRSFPRFCKITTNPPTSVGGTVLCPVTPSGRPVALSGMESAGIHETTYNSIMKCDIDIRKDLYANNVLSGGTTMYPGIADRMQKEITALAPSTMKIKIIAPPERKYSVWIGGSILASLSTFQQMWISKPEYDEAGPSIVHRKCF</sequence>
<dbReference type="PROSITE" id="PS00432">
    <property type="entry name" value="ACTINS_2"/>
    <property type="match status" value="1"/>
</dbReference>
<dbReference type="STRING" id="9669.ENSMPUP00000007704"/>
<gene>
    <name evidence="8" type="primary">ACTG2</name>
</gene>
<dbReference type="GeneTree" id="ENSGT00940000154148"/>